<dbReference type="OrthoDB" id="2658589at2759"/>
<protein>
    <submittedName>
        <fullName evidence="1">Uncharacterized protein</fullName>
    </submittedName>
</protein>
<gene>
    <name evidence="1" type="ORF">L227DRAFT_589669</name>
</gene>
<sequence length="199" mass="23368">MLYPCGIRTHDYKFTYDDYQMYEYRLKCFLDQPKARAAIMRGGIVWRIALEVLGEDGIAAACKGPSTNVYEYSEAFRPPYGEDWYDDVLSRDELDAICGMYKVYDEEFTTFAEVSWWPRDHTWSESPMDHGRWTPHNEVWFAVRLNHIRSNECRLHSSKRWRSSLRVGPNSSTFKRALEVGASRFLRQELGIVNQDVAE</sequence>
<organism evidence="1 2">
    <name type="scientific">Lentinus tigrinus ALCF2SS1-6</name>
    <dbReference type="NCBI Taxonomy" id="1328759"/>
    <lineage>
        <taxon>Eukaryota</taxon>
        <taxon>Fungi</taxon>
        <taxon>Dikarya</taxon>
        <taxon>Basidiomycota</taxon>
        <taxon>Agaricomycotina</taxon>
        <taxon>Agaricomycetes</taxon>
        <taxon>Polyporales</taxon>
        <taxon>Polyporaceae</taxon>
        <taxon>Lentinus</taxon>
    </lineage>
</organism>
<dbReference type="AlphaFoldDB" id="A0A5C2RME6"/>
<proteinExistence type="predicted"/>
<reference evidence="1" key="1">
    <citation type="journal article" date="2018" name="Genome Biol. Evol.">
        <title>Genomics and development of Lentinus tigrinus, a white-rot wood-decaying mushroom with dimorphic fruiting bodies.</title>
        <authorList>
            <person name="Wu B."/>
            <person name="Xu Z."/>
            <person name="Knudson A."/>
            <person name="Carlson A."/>
            <person name="Chen N."/>
            <person name="Kovaka S."/>
            <person name="LaButti K."/>
            <person name="Lipzen A."/>
            <person name="Pennachio C."/>
            <person name="Riley R."/>
            <person name="Schakwitz W."/>
            <person name="Umezawa K."/>
            <person name="Ohm R.A."/>
            <person name="Grigoriev I.V."/>
            <person name="Nagy L.G."/>
            <person name="Gibbons J."/>
            <person name="Hibbett D."/>
        </authorList>
    </citation>
    <scope>NUCLEOTIDE SEQUENCE [LARGE SCALE GENOMIC DNA]</scope>
    <source>
        <strain evidence="1">ALCF2SS1-6</strain>
    </source>
</reference>
<evidence type="ECO:0000313" key="1">
    <source>
        <dbReference type="EMBL" id="RPD52484.1"/>
    </source>
</evidence>
<accession>A0A5C2RME6</accession>
<evidence type="ECO:0000313" key="2">
    <source>
        <dbReference type="Proteomes" id="UP000313359"/>
    </source>
</evidence>
<dbReference type="Proteomes" id="UP000313359">
    <property type="component" value="Unassembled WGS sequence"/>
</dbReference>
<name>A0A5C2RME6_9APHY</name>
<dbReference type="STRING" id="1328759.A0A5C2RME6"/>
<keyword evidence="2" id="KW-1185">Reference proteome</keyword>
<dbReference type="EMBL" id="ML122358">
    <property type="protein sequence ID" value="RPD52484.1"/>
    <property type="molecule type" value="Genomic_DNA"/>
</dbReference>